<organism evidence="1 2">
    <name type="scientific">Saguinus oedipus</name>
    <name type="common">Cotton-top tamarin</name>
    <name type="synonym">Oedipomidas oedipus</name>
    <dbReference type="NCBI Taxonomy" id="9490"/>
    <lineage>
        <taxon>Eukaryota</taxon>
        <taxon>Metazoa</taxon>
        <taxon>Chordata</taxon>
        <taxon>Craniata</taxon>
        <taxon>Vertebrata</taxon>
        <taxon>Euteleostomi</taxon>
        <taxon>Mammalia</taxon>
        <taxon>Eutheria</taxon>
        <taxon>Euarchontoglires</taxon>
        <taxon>Primates</taxon>
        <taxon>Haplorrhini</taxon>
        <taxon>Platyrrhini</taxon>
        <taxon>Cebidae</taxon>
        <taxon>Callitrichinae</taxon>
        <taxon>Saguinus</taxon>
    </lineage>
</organism>
<evidence type="ECO:0000313" key="1">
    <source>
        <dbReference type="EMBL" id="KAK2098419.1"/>
    </source>
</evidence>
<name>A0ABQ9UN04_SAGOE</name>
<dbReference type="Proteomes" id="UP001266305">
    <property type="component" value="Unassembled WGS sequence"/>
</dbReference>
<comment type="caution">
    <text evidence="1">The sequence shown here is derived from an EMBL/GenBank/DDBJ whole genome shotgun (WGS) entry which is preliminary data.</text>
</comment>
<keyword evidence="2" id="KW-1185">Reference proteome</keyword>
<proteinExistence type="predicted"/>
<sequence>MDGEPKSTMERRKVVADLPGALPGVPGASPGAAYIVETTVDEAQYLGNVAPSTCSLLSKDAWTVISLYREEEPETHEDSESEEVLGGYAHYNAWNPKKGSGFSSHFCSPPELFIDFGAGVSLSFLPS</sequence>
<protein>
    <submittedName>
        <fullName evidence="1">Uncharacterized protein</fullName>
    </submittedName>
</protein>
<gene>
    <name evidence="1" type="ORF">P7K49_023870</name>
</gene>
<dbReference type="EMBL" id="JASSZA010000011">
    <property type="protein sequence ID" value="KAK2098419.1"/>
    <property type="molecule type" value="Genomic_DNA"/>
</dbReference>
<accession>A0ABQ9UN04</accession>
<reference evidence="1 2" key="1">
    <citation type="submission" date="2023-05" db="EMBL/GenBank/DDBJ databases">
        <title>B98-5 Cell Line De Novo Hybrid Assembly: An Optical Mapping Approach.</title>
        <authorList>
            <person name="Kananen K."/>
            <person name="Auerbach J.A."/>
            <person name="Kautto E."/>
            <person name="Blachly J.S."/>
        </authorList>
    </citation>
    <scope>NUCLEOTIDE SEQUENCE [LARGE SCALE GENOMIC DNA]</scope>
    <source>
        <strain evidence="1">B95-8</strain>
        <tissue evidence="1">Cell line</tissue>
    </source>
</reference>
<evidence type="ECO:0000313" key="2">
    <source>
        <dbReference type="Proteomes" id="UP001266305"/>
    </source>
</evidence>